<reference evidence="3" key="1">
    <citation type="submission" date="2016-06" db="EMBL/GenBank/DDBJ databases">
        <authorList>
            <person name="Varghese N."/>
            <person name="Submissions Spin"/>
        </authorList>
    </citation>
    <scope>NUCLEOTIDE SEQUENCE [LARGE SCALE GENOMIC DNA]</scope>
    <source>
        <strain evidence="3">DSM 43909</strain>
    </source>
</reference>
<evidence type="ECO:0000313" key="3">
    <source>
        <dbReference type="Proteomes" id="UP000198242"/>
    </source>
</evidence>
<keyword evidence="1" id="KW-0812">Transmembrane</keyword>
<feature type="transmembrane region" description="Helical" evidence="1">
    <location>
        <begin position="257"/>
        <end position="274"/>
    </location>
</feature>
<feature type="transmembrane region" description="Helical" evidence="1">
    <location>
        <begin position="103"/>
        <end position="122"/>
    </location>
</feature>
<feature type="transmembrane region" description="Helical" evidence="1">
    <location>
        <begin position="164"/>
        <end position="184"/>
    </location>
</feature>
<protein>
    <recommendedName>
        <fullName evidence="4">Magnesium transporter NIPA</fullName>
    </recommendedName>
</protein>
<dbReference type="Proteomes" id="UP000198242">
    <property type="component" value="Chromosome I"/>
</dbReference>
<gene>
    <name evidence="2" type="ORF">GA0074695_4420</name>
</gene>
<dbReference type="EMBL" id="LT607411">
    <property type="protein sequence ID" value="SCF21558.1"/>
    <property type="molecule type" value="Genomic_DNA"/>
</dbReference>
<dbReference type="OrthoDB" id="4229124at2"/>
<feature type="transmembrane region" description="Helical" evidence="1">
    <location>
        <begin position="134"/>
        <end position="152"/>
    </location>
</feature>
<evidence type="ECO:0000313" key="2">
    <source>
        <dbReference type="EMBL" id="SCF21558.1"/>
    </source>
</evidence>
<feature type="transmembrane region" description="Helical" evidence="1">
    <location>
        <begin position="74"/>
        <end position="94"/>
    </location>
</feature>
<dbReference type="InterPro" id="IPR037185">
    <property type="entry name" value="EmrE-like"/>
</dbReference>
<dbReference type="PANTHER" id="PTHR40761:SF1">
    <property type="entry name" value="CONSERVED INTEGRAL MEMBRANE ALANINE VALINE AND LEUCINE RICH PROTEIN-RELATED"/>
    <property type="match status" value="1"/>
</dbReference>
<dbReference type="AlphaFoldDB" id="A0A1C4YLK6"/>
<accession>A0A1C4YLK6</accession>
<dbReference type="RefSeq" id="WP_089007934.1">
    <property type="nucleotide sequence ID" value="NZ_LT607411.1"/>
</dbReference>
<keyword evidence="1" id="KW-1133">Transmembrane helix</keyword>
<sequence length="282" mass="29173">MIVAVVAALFAAFCYALSTTIQQRAAKRQPPRRSWDLRLLWRLLRTWSWQLGWMPSAAALLAQAVALRHGPLAVVQPLLSTGLFMAILIEAVWARRPVQRRDLVATLLGTAGLAAFLATAAPSAGIDDPPATDWWWVAAGTGGAVAACLAAARPTTGAARGALLGVATGILYGLASALIKAVVSRFHGDLLALVTDPRLAALVVVSLVGVQVNQNAFQSGRIAAPLTALTLTEPVTGVVVGATAFRETLSLAGARSVLVGVAVAAIGLGVWLAGTPARTTAR</sequence>
<dbReference type="SUPFAM" id="SSF103481">
    <property type="entry name" value="Multidrug resistance efflux transporter EmrE"/>
    <property type="match status" value="1"/>
</dbReference>
<dbReference type="NCBIfam" id="NF038012">
    <property type="entry name" value="DMT_1"/>
    <property type="match status" value="1"/>
</dbReference>
<dbReference type="PANTHER" id="PTHR40761">
    <property type="entry name" value="CONSERVED INTEGRAL MEMBRANE ALANINE VALINE AND LEUCINE RICH PROTEIN-RELATED"/>
    <property type="match status" value="1"/>
</dbReference>
<evidence type="ECO:0008006" key="4">
    <source>
        <dbReference type="Google" id="ProtNLM"/>
    </source>
</evidence>
<name>A0A1C4YLK6_MICVI</name>
<keyword evidence="1" id="KW-0472">Membrane</keyword>
<keyword evidence="3" id="KW-1185">Reference proteome</keyword>
<evidence type="ECO:0000256" key="1">
    <source>
        <dbReference type="SAM" id="Phobius"/>
    </source>
</evidence>
<organism evidence="2 3">
    <name type="scientific">Micromonospora viridifaciens</name>
    <dbReference type="NCBI Taxonomy" id="1881"/>
    <lineage>
        <taxon>Bacteria</taxon>
        <taxon>Bacillati</taxon>
        <taxon>Actinomycetota</taxon>
        <taxon>Actinomycetes</taxon>
        <taxon>Micromonosporales</taxon>
        <taxon>Micromonosporaceae</taxon>
        <taxon>Micromonospora</taxon>
    </lineage>
</organism>
<proteinExistence type="predicted"/>